<name>A0A8C8UAX6_PERMB</name>
<dbReference type="GO" id="GO:0005783">
    <property type="term" value="C:endoplasmic reticulum"/>
    <property type="evidence" value="ECO:0007669"/>
    <property type="project" value="UniProtKB-SubCell"/>
</dbReference>
<evidence type="ECO:0000256" key="2">
    <source>
        <dbReference type="ARBA" id="ARBA00004126"/>
    </source>
</evidence>
<evidence type="ECO:0000256" key="15">
    <source>
        <dbReference type="ARBA" id="ARBA00023212"/>
    </source>
</evidence>
<reference evidence="23" key="3">
    <citation type="submission" date="2025-09" db="UniProtKB">
        <authorList>
            <consortium name="Ensembl"/>
        </authorList>
    </citation>
    <scope>IDENTIFICATION</scope>
</reference>
<dbReference type="PANTHER" id="PTHR11256">
    <property type="entry name" value="BCL-2 RELATED"/>
    <property type="match status" value="1"/>
</dbReference>
<dbReference type="InterPro" id="IPR046371">
    <property type="entry name" value="Bcl-2_BH1-3"/>
</dbReference>
<evidence type="ECO:0000256" key="10">
    <source>
        <dbReference type="ARBA" id="ARBA00022824"/>
    </source>
</evidence>
<dbReference type="GO" id="GO:0005829">
    <property type="term" value="C:cytosol"/>
    <property type="evidence" value="ECO:0007669"/>
    <property type="project" value="Ensembl"/>
</dbReference>
<evidence type="ECO:0000256" key="13">
    <source>
        <dbReference type="ARBA" id="ARBA00023128"/>
    </source>
</evidence>
<keyword evidence="11" id="KW-0832">Ubl conjugation</keyword>
<evidence type="ECO:0000259" key="22">
    <source>
        <dbReference type="SMART" id="SM00337"/>
    </source>
</evidence>
<dbReference type="PANTHER" id="PTHR11256:SF47">
    <property type="entry name" value="BCL-2-LIKE PROTEIN 10"/>
    <property type="match status" value="1"/>
</dbReference>
<dbReference type="GO" id="GO:0043066">
    <property type="term" value="P:negative regulation of apoptotic process"/>
    <property type="evidence" value="ECO:0007669"/>
    <property type="project" value="Ensembl"/>
</dbReference>
<evidence type="ECO:0000256" key="14">
    <source>
        <dbReference type="ARBA" id="ARBA00023136"/>
    </source>
</evidence>
<keyword evidence="10" id="KW-0256">Endoplasmic reticulum</keyword>
<dbReference type="GO" id="GO:0005741">
    <property type="term" value="C:mitochondrial outer membrane"/>
    <property type="evidence" value="ECO:0007669"/>
    <property type="project" value="TreeGrafter"/>
</dbReference>
<evidence type="ECO:0000256" key="16">
    <source>
        <dbReference type="ARBA" id="ARBA00023242"/>
    </source>
</evidence>
<dbReference type="SUPFAM" id="SSF56854">
    <property type="entry name" value="Bcl-2 inhibitors of programmed cell death"/>
    <property type="match status" value="1"/>
</dbReference>
<evidence type="ECO:0000256" key="5">
    <source>
        <dbReference type="ARBA" id="ARBA00004240"/>
    </source>
</evidence>
<comment type="cofactor">
    <cofactor evidence="1">
        <name>Ca(2+)</name>
        <dbReference type="ChEBI" id="CHEBI:29108"/>
    </cofactor>
</comment>
<dbReference type="Proteomes" id="UP000694547">
    <property type="component" value="Chromosome 7"/>
</dbReference>
<dbReference type="Pfam" id="PF00452">
    <property type="entry name" value="Bcl-2"/>
    <property type="match status" value="1"/>
</dbReference>
<evidence type="ECO:0000256" key="4">
    <source>
        <dbReference type="ARBA" id="ARBA00004186"/>
    </source>
</evidence>
<feature type="domain" description="Bcl-2 Bcl-2 homology region 1-3" evidence="22">
    <location>
        <begin position="45"/>
        <end position="152"/>
    </location>
</feature>
<keyword evidence="8 21" id="KW-0812">Transmembrane</keyword>
<keyword evidence="7" id="KW-0963">Cytoplasm</keyword>
<evidence type="ECO:0000256" key="6">
    <source>
        <dbReference type="ARBA" id="ARBA00009458"/>
    </source>
</evidence>
<dbReference type="InterPro" id="IPR026298">
    <property type="entry name" value="Bcl-2_fam"/>
</dbReference>
<dbReference type="GO" id="GO:0008630">
    <property type="term" value="P:intrinsic apoptotic signaling pathway in response to DNA damage"/>
    <property type="evidence" value="ECO:0007669"/>
    <property type="project" value="TreeGrafter"/>
</dbReference>
<keyword evidence="24" id="KW-1185">Reference proteome</keyword>
<dbReference type="GeneTree" id="ENSGT01130000278292"/>
<evidence type="ECO:0000256" key="9">
    <source>
        <dbReference type="ARBA" id="ARBA00022703"/>
    </source>
</evidence>
<dbReference type="GO" id="GO:0005509">
    <property type="term" value="F:calcium ion binding"/>
    <property type="evidence" value="ECO:0007669"/>
    <property type="project" value="Ensembl"/>
</dbReference>
<dbReference type="GO" id="GO:0051400">
    <property type="term" value="F:BH domain binding"/>
    <property type="evidence" value="ECO:0007669"/>
    <property type="project" value="TreeGrafter"/>
</dbReference>
<evidence type="ECO:0000256" key="21">
    <source>
        <dbReference type="SAM" id="Phobius"/>
    </source>
</evidence>
<dbReference type="AlphaFoldDB" id="A0A8C8UAX6"/>
<dbReference type="PROSITE" id="PS50062">
    <property type="entry name" value="BCL2_FAMILY"/>
    <property type="match status" value="1"/>
</dbReference>
<dbReference type="GO" id="GO:0005819">
    <property type="term" value="C:spindle"/>
    <property type="evidence" value="ECO:0007669"/>
    <property type="project" value="UniProtKB-SubCell"/>
</dbReference>
<keyword evidence="16" id="KW-0539">Nucleus</keyword>
<evidence type="ECO:0000256" key="19">
    <source>
        <dbReference type="ARBA" id="ARBA00077411"/>
    </source>
</evidence>
<dbReference type="FunFam" id="1.10.437.10:FF:000014">
    <property type="entry name" value="Bcl-2-like protein 10"/>
    <property type="match status" value="1"/>
</dbReference>
<sequence length="193" mass="22142">VSDSQRMGDPLLERTRRLLTDYLTFCAREPGTPEPPPGSTEAALLRSVAGEVQENYQEFFSSFLGYQGNRLELVTRMVDVVLSDTINWGRLVLVLTFAGTLLKQGPCKATKQKRRGRGNQSQVTRDCQLIVDFLCSRILGQHRSWLEAQDGWDGFCDFFKSPFPLCFWRLVIKTLLYCLIATATLYVWKQFRF</sequence>
<evidence type="ECO:0000256" key="20">
    <source>
        <dbReference type="ARBA" id="ARBA00078307"/>
    </source>
</evidence>
<keyword evidence="15" id="KW-0206">Cytoskeleton</keyword>
<dbReference type="InterPro" id="IPR036834">
    <property type="entry name" value="Bcl-2-like_sf"/>
</dbReference>
<keyword evidence="13" id="KW-0496">Mitochondrion</keyword>
<dbReference type="SMART" id="SM00337">
    <property type="entry name" value="BCL"/>
    <property type="match status" value="1"/>
</dbReference>
<dbReference type="GO" id="GO:0044233">
    <property type="term" value="C:mitochondria-associated endoplasmic reticulum membrane contact site"/>
    <property type="evidence" value="ECO:0007669"/>
    <property type="project" value="Ensembl"/>
</dbReference>
<proteinExistence type="inferred from homology"/>
<protein>
    <recommendedName>
        <fullName evidence="18">Bcl-2-like protein 10</fullName>
    </recommendedName>
    <alternativeName>
        <fullName evidence="19">Anti-apoptotic protein Boo</fullName>
    </alternativeName>
    <alternativeName>
        <fullName evidence="20">Apoptosis regulator Bcl-B</fullName>
    </alternativeName>
</protein>
<feature type="transmembrane region" description="Helical" evidence="21">
    <location>
        <begin position="167"/>
        <end position="188"/>
    </location>
</feature>
<dbReference type="GO" id="GO:0031965">
    <property type="term" value="C:nuclear membrane"/>
    <property type="evidence" value="ECO:0007669"/>
    <property type="project" value="UniProtKB-SubCell"/>
</dbReference>
<evidence type="ECO:0000256" key="7">
    <source>
        <dbReference type="ARBA" id="ARBA00022490"/>
    </source>
</evidence>
<comment type="function">
    <text evidence="17">Promotes cell survival by suppressing apoptosis induced by BAX but not BAK. Increases binding of AHCYL1/IRBIT to ITPR1. Reduces ITPR1-mediated calcium release from the endoplasmic reticulum cooperatively with AHCYL1/IRBIT under normal cellular conditions. Under apoptotic stress conditions, dissociates from ITPR1 and is displaced from mitochondria-associated endoplasmic reticulum membranes, leading to increased Ca(2+) transfer to mitochondria which promotes apoptosis. Required for the correct formation of the microtubule organizing center during oocyte cell division, potentially via regulation of protein abundance and localization of other microtubule organizing center components such as AURKA and TPX2.</text>
</comment>
<reference evidence="23 24" key="1">
    <citation type="submission" date="2018-10" db="EMBL/GenBank/DDBJ databases">
        <title>Improved assembly of the deer mouse Peromyscus maniculatus genome.</title>
        <authorList>
            <person name="Lassance J.-M."/>
            <person name="Hoekstra H.E."/>
        </authorList>
    </citation>
    <scope>NUCLEOTIDE SEQUENCE [LARGE SCALE GENOMIC DNA]</scope>
</reference>
<organism evidence="23 24">
    <name type="scientific">Peromyscus maniculatus bairdii</name>
    <name type="common">Prairie deer mouse</name>
    <dbReference type="NCBI Taxonomy" id="230844"/>
    <lineage>
        <taxon>Eukaryota</taxon>
        <taxon>Metazoa</taxon>
        <taxon>Chordata</taxon>
        <taxon>Craniata</taxon>
        <taxon>Vertebrata</taxon>
        <taxon>Euteleostomi</taxon>
        <taxon>Mammalia</taxon>
        <taxon>Eutheria</taxon>
        <taxon>Euarchontoglires</taxon>
        <taxon>Glires</taxon>
        <taxon>Rodentia</taxon>
        <taxon>Myomorpha</taxon>
        <taxon>Muroidea</taxon>
        <taxon>Cricetidae</taxon>
        <taxon>Neotominae</taxon>
        <taxon>Peromyscus</taxon>
    </lineage>
</organism>
<evidence type="ECO:0000256" key="17">
    <source>
        <dbReference type="ARBA" id="ARBA00053352"/>
    </source>
</evidence>
<evidence type="ECO:0000256" key="11">
    <source>
        <dbReference type="ARBA" id="ARBA00022843"/>
    </source>
</evidence>
<dbReference type="CDD" id="cd06845">
    <property type="entry name" value="Bcl-2_like"/>
    <property type="match status" value="1"/>
</dbReference>
<keyword evidence="9" id="KW-0053">Apoptosis</keyword>
<keyword evidence="12 21" id="KW-1133">Transmembrane helix</keyword>
<dbReference type="GO" id="GO:0001836">
    <property type="term" value="P:release of cytochrome c from mitochondria"/>
    <property type="evidence" value="ECO:0007669"/>
    <property type="project" value="TreeGrafter"/>
</dbReference>
<accession>A0A8C8UAX6</accession>
<evidence type="ECO:0000256" key="18">
    <source>
        <dbReference type="ARBA" id="ARBA00067191"/>
    </source>
</evidence>
<evidence type="ECO:0000313" key="24">
    <source>
        <dbReference type="Proteomes" id="UP000694547"/>
    </source>
</evidence>
<keyword evidence="14 21" id="KW-0472">Membrane</keyword>
<evidence type="ECO:0000256" key="1">
    <source>
        <dbReference type="ARBA" id="ARBA00001913"/>
    </source>
</evidence>
<evidence type="ECO:0000256" key="3">
    <source>
        <dbReference type="ARBA" id="ARBA00004173"/>
    </source>
</evidence>
<reference evidence="23" key="2">
    <citation type="submission" date="2025-08" db="UniProtKB">
        <authorList>
            <consortium name="Ensembl"/>
        </authorList>
    </citation>
    <scope>IDENTIFICATION</scope>
</reference>
<dbReference type="GO" id="GO:0089720">
    <property type="term" value="F:caspase binding"/>
    <property type="evidence" value="ECO:0007669"/>
    <property type="project" value="Ensembl"/>
</dbReference>
<dbReference type="GO" id="GO:0097192">
    <property type="term" value="P:extrinsic apoptotic signaling pathway in absence of ligand"/>
    <property type="evidence" value="ECO:0007669"/>
    <property type="project" value="TreeGrafter"/>
</dbReference>
<evidence type="ECO:0000256" key="12">
    <source>
        <dbReference type="ARBA" id="ARBA00022989"/>
    </source>
</evidence>
<dbReference type="Ensembl" id="ENSPEMT00000036938.1">
    <property type="protein sequence ID" value="ENSPEMP00000030126.1"/>
    <property type="gene ID" value="ENSPEMG00000026312.1"/>
</dbReference>
<dbReference type="Gene3D" id="1.10.437.10">
    <property type="entry name" value="Blc2-like"/>
    <property type="match status" value="1"/>
</dbReference>
<comment type="similarity">
    <text evidence="6">Belongs to the Bcl-2 family.</text>
</comment>
<comment type="subcellular location">
    <subcellularLocation>
        <location evidence="4">Cytoplasm</location>
        <location evidence="4">Cytoskeleton</location>
        <location evidence="4">Spindle</location>
    </subcellularLocation>
    <subcellularLocation>
        <location evidence="5">Endoplasmic reticulum</location>
    </subcellularLocation>
    <subcellularLocation>
        <location evidence="3">Mitochondrion</location>
    </subcellularLocation>
    <subcellularLocation>
        <location evidence="2">Nucleus membrane</location>
    </subcellularLocation>
</comment>
<evidence type="ECO:0000256" key="8">
    <source>
        <dbReference type="ARBA" id="ARBA00022692"/>
    </source>
</evidence>
<evidence type="ECO:0000313" key="23">
    <source>
        <dbReference type="Ensembl" id="ENSPEMP00000030126.1"/>
    </source>
</evidence>
<dbReference type="InterPro" id="IPR002475">
    <property type="entry name" value="Bcl2-like"/>
</dbReference>